<feature type="compositionally biased region" description="Pro residues" evidence="2">
    <location>
        <begin position="308"/>
        <end position="318"/>
    </location>
</feature>
<proteinExistence type="predicted"/>
<accession>A0ABP0RV66</accession>
<organism evidence="3 4">
    <name type="scientific">Durusdinium trenchii</name>
    <dbReference type="NCBI Taxonomy" id="1381693"/>
    <lineage>
        <taxon>Eukaryota</taxon>
        <taxon>Sar</taxon>
        <taxon>Alveolata</taxon>
        <taxon>Dinophyceae</taxon>
        <taxon>Suessiales</taxon>
        <taxon>Symbiodiniaceae</taxon>
        <taxon>Durusdinium</taxon>
    </lineage>
</organism>
<gene>
    <name evidence="3" type="ORF">CCMP2556_LOCUS48746</name>
</gene>
<keyword evidence="4" id="KW-1185">Reference proteome</keyword>
<comment type="caution">
    <text evidence="3">The sequence shown here is derived from an EMBL/GenBank/DDBJ whole genome shotgun (WGS) entry which is preliminary data.</text>
</comment>
<keyword evidence="1" id="KW-0175">Coiled coil</keyword>
<reference evidence="3 4" key="1">
    <citation type="submission" date="2024-02" db="EMBL/GenBank/DDBJ databases">
        <authorList>
            <person name="Chen Y."/>
            <person name="Shah S."/>
            <person name="Dougan E. K."/>
            <person name="Thang M."/>
            <person name="Chan C."/>
        </authorList>
    </citation>
    <scope>NUCLEOTIDE SEQUENCE [LARGE SCALE GENOMIC DNA]</scope>
</reference>
<evidence type="ECO:0000313" key="4">
    <source>
        <dbReference type="Proteomes" id="UP001642484"/>
    </source>
</evidence>
<evidence type="ECO:0000313" key="3">
    <source>
        <dbReference type="EMBL" id="CAK9103894.1"/>
    </source>
</evidence>
<sequence length="450" mass="50375">MAKRLVMGPSPGTGLFVHEPRASKSRYSRESKDDGKSMADQEEEKINGRLVEILERKCAKLRSRAEQEEKNRKTLQEELEELRPRCEELQREVCDLRAAHEKLAEDRQEALRRNGELANIQQQCGVAQQALQDRDVELRQLQEQQARSEEQWKAQIVKLVEEMRRAEQKSSTLAKELAASKGELQRLKAGGQDVVRRYEEESGRRLELEERCLQLEEKLKTREQRTRNDADCAHKLKQCQQAKEVAEQQAKENEERSQKAAERLEEVESRQKDLEAEVQRLKLQCSEKSRRIEELEAASVQEMEPLGPSGPPRPPIPRSRPGTASSAGSASVGTSRVGAGDSRKLRTQPPAFQSHGERLPPGAIRRGGSVPVRRSQGPPPRANLQSRSISPNASASQRTPPSARTKSPQTERPVSQSSYGSCGEDGFDGIPTDSEDSSEEEVLTGVNTAA</sequence>
<protein>
    <submittedName>
        <fullName evidence="3">Uncharacterized protein</fullName>
    </submittedName>
</protein>
<feature type="region of interest" description="Disordered" evidence="2">
    <location>
        <begin position="1"/>
        <end position="46"/>
    </location>
</feature>
<feature type="compositionally biased region" description="Basic and acidic residues" evidence="2">
    <location>
        <begin position="18"/>
        <end position="46"/>
    </location>
</feature>
<feature type="compositionally biased region" description="Acidic residues" evidence="2">
    <location>
        <begin position="433"/>
        <end position="442"/>
    </location>
</feature>
<evidence type="ECO:0000256" key="2">
    <source>
        <dbReference type="SAM" id="MobiDB-lite"/>
    </source>
</evidence>
<name>A0ABP0RV66_9DINO</name>
<dbReference type="EMBL" id="CAXAMN010026550">
    <property type="protein sequence ID" value="CAK9103894.1"/>
    <property type="molecule type" value="Genomic_DNA"/>
</dbReference>
<feature type="compositionally biased region" description="Basic and acidic residues" evidence="2">
    <location>
        <begin position="244"/>
        <end position="294"/>
    </location>
</feature>
<feature type="coiled-coil region" evidence="1">
    <location>
        <begin position="51"/>
        <end position="92"/>
    </location>
</feature>
<feature type="region of interest" description="Disordered" evidence="2">
    <location>
        <begin position="240"/>
        <end position="450"/>
    </location>
</feature>
<evidence type="ECO:0000256" key="1">
    <source>
        <dbReference type="SAM" id="Coils"/>
    </source>
</evidence>
<feature type="compositionally biased region" description="Polar residues" evidence="2">
    <location>
        <begin position="383"/>
        <end position="420"/>
    </location>
</feature>
<dbReference type="Proteomes" id="UP001642484">
    <property type="component" value="Unassembled WGS sequence"/>
</dbReference>
<feature type="compositionally biased region" description="Low complexity" evidence="2">
    <location>
        <begin position="319"/>
        <end position="340"/>
    </location>
</feature>